<evidence type="ECO:0000256" key="3">
    <source>
        <dbReference type="ARBA" id="ARBA00022448"/>
    </source>
</evidence>
<dbReference type="eggNOG" id="KOG1835">
    <property type="taxonomic scope" value="Eukaryota"/>
</dbReference>
<sequence length="1357" mass="153281">MSTNTEAEPNINQAESDFVDAYERSSVDNTEINNHFAKIIEILKTKSTPPPNDLVINYEIQTKADFTTKGIDIFPKSCFVATVYIGRFLNDLSLVLDNLNNKEFDAKEYAEFEKYMKEEPESEGEIVKYSITLKAAIALFLKNEEYVEKYYTADLLDFLGNTLLVQNVLCQSRIFHIVLEAYAKIFVKRALDAAKNQIHHFNEQKVSQRLSNKDEQPYHNILVFLKFVTTIGNFWPGPDYAAFFYENGTEYIHDSRDSITPPLFCGIVDCHAMICRTKELIRKDISSIASNSSDIINFLNFIKSIHGHALDLGSCDIERKALSDFDAEGMESVLKYLAAVARVDPSHFKVDIYNNNNQDANEQQSALSNAIKQEGKSVASSLIQIILSSVPATLKGCCFELLAAMPSEYNTEIWAQLSASKILTSDIIKSGKGGILTEINDVENKAGIHPITRNFIKCLASLLKNGAPNEGFELYHTFLFKIVLVNHSNWTYNNASEKWGLLSDIAQCWTNLLLYQEKHCQCLMESFVCDQELLKHIIYSINDDDCPLETLYTCYRLFLIVAEKHSYMKSELSSLTFTTVEEQLGWNTTTINKILRCTACIDSDLQRVAIHLLQKICLKSPDVAQVIISKPISRAIDVIKYVIEYDEPEDEDDDVLNIRCSMLTFLLSLGSESYFLRHVTGFSLHDPPLSIIQSSLTEGILPTILEKLHNHDTHMSSPKFTSLSLRLILLLTDSNLTIGPTLNLLLSSKHNFFVDQLVILRDKRCQLSTVGCYLQLLARASSLNNEAIFSGATQTAFNNLLTTNSGNLNSNRIILLLEFIDRIKRGEDSLLIANGVKEIVVNFFANEHAVKMMKQTSSTWSLSWLMFVTACLEDIPKLDINSSELLVSAAASISNKIFGERVFENIDEESIRKVFKLSLTTLIYLVDNRNAPSRAGIYSIIDSILKSLKNQSSKEPSQNDEKNSQLLTKYQEDFAPFENDFIDTLEKDLRNEIPIVEAGAISVAESLIPICSPASLLPLIKSSLYELEDDWQLFNEDDKSGTFVIKSKCSFYTRYISLTENKYLLRVFIEEGLVKKLSFEDYWRNPASIFSTCTTSSSSEAKLIMGSSILKLFSTLMSAFEKNQDVKRHITHFLTVYKDAICAVLNFGGVVTLIALEFLADIIRLVSVVPGLERAVKNPIIERIPNVFMKFANFDSWKSDLRENSETTIILDENVVPQEYEDKAKKVVQKLLNNCITFLVRRTEATMVFTPPLNGDEWLSKKNNRDVPLSVVTYFCKQILEGTPEPYAKTISSMCLVIIYRHLLVWSGEGVDFDVSTVRSQAKIFSENPFPDAQSKGYVDGNILKKIIAFHSTNGKM</sequence>
<comment type="subcellular location">
    <subcellularLocation>
        <location evidence="1">Nucleus</location>
    </subcellularLocation>
</comment>
<dbReference type="SUPFAM" id="SSF48371">
    <property type="entry name" value="ARM repeat"/>
    <property type="match status" value="1"/>
</dbReference>
<accession>A2FDN7</accession>
<evidence type="ECO:0000313" key="6">
    <source>
        <dbReference type="Proteomes" id="UP000001542"/>
    </source>
</evidence>
<keyword evidence="3" id="KW-0813">Transport</keyword>
<dbReference type="InterPro" id="IPR016024">
    <property type="entry name" value="ARM-type_fold"/>
</dbReference>
<gene>
    <name evidence="5" type="ORF">TVAG_011300</name>
</gene>
<dbReference type="VEuPathDB" id="TrichDB:TVAG_011300"/>
<dbReference type="STRING" id="5722.A2FDN7"/>
<evidence type="ECO:0000256" key="4">
    <source>
        <dbReference type="ARBA" id="ARBA00023242"/>
    </source>
</evidence>
<keyword evidence="4" id="KW-0539">Nucleus</keyword>
<evidence type="ECO:0000256" key="2">
    <source>
        <dbReference type="ARBA" id="ARBA00005892"/>
    </source>
</evidence>
<comment type="similarity">
    <text evidence="2">Belongs to the NUP186/NUP192/NUP205 family.</text>
</comment>
<evidence type="ECO:0000256" key="1">
    <source>
        <dbReference type="ARBA" id="ARBA00004123"/>
    </source>
</evidence>
<evidence type="ECO:0000313" key="5">
    <source>
        <dbReference type="EMBL" id="EAX96981.1"/>
    </source>
</evidence>
<proteinExistence type="inferred from homology"/>
<dbReference type="OrthoDB" id="2019644at2759"/>
<dbReference type="RefSeq" id="XP_001309911.1">
    <property type="nucleotide sequence ID" value="XM_001309910.1"/>
</dbReference>
<dbReference type="Proteomes" id="UP000001542">
    <property type="component" value="Unassembled WGS sequence"/>
</dbReference>
<keyword evidence="6" id="KW-1185">Reference proteome</keyword>
<dbReference type="KEGG" id="tva:4754758"/>
<reference evidence="5" key="2">
    <citation type="journal article" date="2007" name="Science">
        <title>Draft genome sequence of the sexually transmitted pathogen Trichomonas vaginalis.</title>
        <authorList>
            <person name="Carlton J.M."/>
            <person name="Hirt R.P."/>
            <person name="Silva J.C."/>
            <person name="Delcher A.L."/>
            <person name="Schatz M."/>
            <person name="Zhao Q."/>
            <person name="Wortman J.R."/>
            <person name="Bidwell S.L."/>
            <person name="Alsmark U.C.M."/>
            <person name="Besteiro S."/>
            <person name="Sicheritz-Ponten T."/>
            <person name="Noel C.J."/>
            <person name="Dacks J.B."/>
            <person name="Foster P.G."/>
            <person name="Simillion C."/>
            <person name="Van de Peer Y."/>
            <person name="Miranda-Saavedra D."/>
            <person name="Barton G.J."/>
            <person name="Westrop G.D."/>
            <person name="Mueller S."/>
            <person name="Dessi D."/>
            <person name="Fiori P.L."/>
            <person name="Ren Q."/>
            <person name="Paulsen I."/>
            <person name="Zhang H."/>
            <person name="Bastida-Corcuera F.D."/>
            <person name="Simoes-Barbosa A."/>
            <person name="Brown M.T."/>
            <person name="Hayes R.D."/>
            <person name="Mukherjee M."/>
            <person name="Okumura C.Y."/>
            <person name="Schneider R."/>
            <person name="Smith A.J."/>
            <person name="Vanacova S."/>
            <person name="Villalvazo M."/>
            <person name="Haas B.J."/>
            <person name="Pertea M."/>
            <person name="Feldblyum T.V."/>
            <person name="Utterback T.R."/>
            <person name="Shu C.L."/>
            <person name="Osoegawa K."/>
            <person name="de Jong P.J."/>
            <person name="Hrdy I."/>
            <person name="Horvathova L."/>
            <person name="Zubacova Z."/>
            <person name="Dolezal P."/>
            <person name="Malik S.B."/>
            <person name="Logsdon J.M. Jr."/>
            <person name="Henze K."/>
            <person name="Gupta A."/>
            <person name="Wang C.C."/>
            <person name="Dunne R.L."/>
            <person name="Upcroft J.A."/>
            <person name="Upcroft P."/>
            <person name="White O."/>
            <person name="Salzberg S.L."/>
            <person name="Tang P."/>
            <person name="Chiu C.-H."/>
            <person name="Lee Y.-S."/>
            <person name="Embley T.M."/>
            <person name="Coombs G.H."/>
            <person name="Mottram J.C."/>
            <person name="Tachezy J."/>
            <person name="Fraser-Liggett C.M."/>
            <person name="Johnson P.J."/>
        </authorList>
    </citation>
    <scope>NUCLEOTIDE SEQUENCE [LARGE SCALE GENOMIC DNA]</scope>
    <source>
        <strain evidence="5">G3</strain>
    </source>
</reference>
<name>A2FDN7_TRIV3</name>
<dbReference type="InParanoid" id="A2FDN7"/>
<dbReference type="VEuPathDB" id="TrichDB:TVAGG3_0258080"/>
<dbReference type="InterPro" id="IPR021827">
    <property type="entry name" value="Nup186/Nup192/Nup205"/>
</dbReference>
<dbReference type="PANTHER" id="PTHR31344">
    <property type="entry name" value="NUCLEAR PORE COMPLEX PROTEIN NUP205"/>
    <property type="match status" value="1"/>
</dbReference>
<organism evidence="5 6">
    <name type="scientific">Trichomonas vaginalis (strain ATCC PRA-98 / G3)</name>
    <dbReference type="NCBI Taxonomy" id="412133"/>
    <lineage>
        <taxon>Eukaryota</taxon>
        <taxon>Metamonada</taxon>
        <taxon>Parabasalia</taxon>
        <taxon>Trichomonadida</taxon>
        <taxon>Trichomonadidae</taxon>
        <taxon>Trichomonas</taxon>
    </lineage>
</organism>
<dbReference type="EMBL" id="DS113735">
    <property type="protein sequence ID" value="EAX96981.1"/>
    <property type="molecule type" value="Genomic_DNA"/>
</dbReference>
<dbReference type="GO" id="GO:0005643">
    <property type="term" value="C:nuclear pore"/>
    <property type="evidence" value="ECO:0007669"/>
    <property type="project" value="InterPro"/>
</dbReference>
<reference evidence="5" key="1">
    <citation type="submission" date="2006-10" db="EMBL/GenBank/DDBJ databases">
        <authorList>
            <person name="Amadeo P."/>
            <person name="Zhao Q."/>
            <person name="Wortman J."/>
            <person name="Fraser-Liggett C."/>
            <person name="Carlton J."/>
        </authorList>
    </citation>
    <scope>NUCLEOTIDE SEQUENCE</scope>
    <source>
        <strain evidence="5">G3</strain>
    </source>
</reference>
<protein>
    <submittedName>
        <fullName evidence="5">Uncharacterized protein</fullName>
    </submittedName>
</protein>
<dbReference type="PANTHER" id="PTHR31344:SF0">
    <property type="entry name" value="NUCLEAR PORE COMPLEX PROTEIN NUP205"/>
    <property type="match status" value="1"/>
</dbReference>